<evidence type="ECO:0000313" key="3">
    <source>
        <dbReference type="EMBL" id="CAF3511536.1"/>
    </source>
</evidence>
<dbReference type="Proteomes" id="UP000663829">
    <property type="component" value="Unassembled WGS sequence"/>
</dbReference>
<evidence type="ECO:0000313" key="4">
    <source>
        <dbReference type="EMBL" id="CAF3780299.1"/>
    </source>
</evidence>
<dbReference type="Proteomes" id="UP000681722">
    <property type="component" value="Unassembled WGS sequence"/>
</dbReference>
<dbReference type="EMBL" id="CAJOBA010000181">
    <property type="protein sequence ID" value="CAF3511536.1"/>
    <property type="molecule type" value="Genomic_DNA"/>
</dbReference>
<dbReference type="Proteomes" id="UP000677228">
    <property type="component" value="Unassembled WGS sequence"/>
</dbReference>
<dbReference type="EMBL" id="CAJOBC010003373">
    <property type="protein sequence ID" value="CAF3780299.1"/>
    <property type="molecule type" value="Genomic_DNA"/>
</dbReference>
<accession>A0A814HG51</accession>
<name>A0A814HG51_9BILA</name>
<comment type="caution">
    <text evidence="2">The sequence shown here is derived from an EMBL/GenBank/DDBJ whole genome shotgun (WGS) entry which is preliminary data.</text>
</comment>
<gene>
    <name evidence="2" type="ORF">GPM918_LOCUS14173</name>
    <name evidence="1" type="ORF">OVA965_LOCUS1077</name>
    <name evidence="4" type="ORF">SRO942_LOCUS14169</name>
    <name evidence="3" type="ORF">TMI583_LOCUS1078</name>
</gene>
<sequence length="132" mass="15591">MCEENNINTFIDNADDENTISLKLGQIWIKYTCGVLKIRYYQHYFLSDINLLENYPIELLDKACSIIENAQLAHWSGWGNTFYFDKIHHMNSSHIIKTVPKLLRPAIDYYKMNKKYFSGAKCMDQVFTTYMI</sequence>
<dbReference type="AlphaFoldDB" id="A0A814HG51"/>
<protein>
    <submittedName>
        <fullName evidence="2">Uncharacterized protein</fullName>
    </submittedName>
</protein>
<dbReference type="Proteomes" id="UP000682733">
    <property type="component" value="Unassembled WGS sequence"/>
</dbReference>
<proteinExistence type="predicted"/>
<keyword evidence="5" id="KW-1185">Reference proteome</keyword>
<evidence type="ECO:0000313" key="5">
    <source>
        <dbReference type="Proteomes" id="UP000663829"/>
    </source>
</evidence>
<evidence type="ECO:0000313" key="1">
    <source>
        <dbReference type="EMBL" id="CAF0734988.1"/>
    </source>
</evidence>
<dbReference type="EMBL" id="CAJNOK010000181">
    <property type="protein sequence ID" value="CAF0734988.1"/>
    <property type="molecule type" value="Genomic_DNA"/>
</dbReference>
<reference evidence="2" key="1">
    <citation type="submission" date="2021-02" db="EMBL/GenBank/DDBJ databases">
        <authorList>
            <person name="Nowell W R."/>
        </authorList>
    </citation>
    <scope>NUCLEOTIDE SEQUENCE</scope>
</reference>
<evidence type="ECO:0000313" key="2">
    <source>
        <dbReference type="EMBL" id="CAF1009206.1"/>
    </source>
</evidence>
<organism evidence="2 5">
    <name type="scientific">Didymodactylos carnosus</name>
    <dbReference type="NCBI Taxonomy" id="1234261"/>
    <lineage>
        <taxon>Eukaryota</taxon>
        <taxon>Metazoa</taxon>
        <taxon>Spiralia</taxon>
        <taxon>Gnathifera</taxon>
        <taxon>Rotifera</taxon>
        <taxon>Eurotatoria</taxon>
        <taxon>Bdelloidea</taxon>
        <taxon>Philodinida</taxon>
        <taxon>Philodinidae</taxon>
        <taxon>Didymodactylos</taxon>
    </lineage>
</organism>
<dbReference type="EMBL" id="CAJNOQ010003374">
    <property type="protein sequence ID" value="CAF1009206.1"/>
    <property type="molecule type" value="Genomic_DNA"/>
</dbReference>